<dbReference type="EMBL" id="JAOPGA020000025">
    <property type="protein sequence ID" value="KAL0476371.1"/>
    <property type="molecule type" value="Genomic_DNA"/>
</dbReference>
<organism evidence="1 2">
    <name type="scientific">Acrasis kona</name>
    <dbReference type="NCBI Taxonomy" id="1008807"/>
    <lineage>
        <taxon>Eukaryota</taxon>
        <taxon>Discoba</taxon>
        <taxon>Heterolobosea</taxon>
        <taxon>Tetramitia</taxon>
        <taxon>Eutetramitia</taxon>
        <taxon>Acrasidae</taxon>
        <taxon>Acrasis</taxon>
    </lineage>
</organism>
<accession>A0AAW2YHY6</accession>
<evidence type="ECO:0000313" key="2">
    <source>
        <dbReference type="Proteomes" id="UP001431209"/>
    </source>
</evidence>
<reference evidence="1 2" key="1">
    <citation type="submission" date="2024-03" db="EMBL/GenBank/DDBJ databases">
        <title>The Acrasis kona genome and developmental transcriptomes reveal deep origins of eukaryotic multicellular pathways.</title>
        <authorList>
            <person name="Sheikh S."/>
            <person name="Fu C.-J."/>
            <person name="Brown M.W."/>
            <person name="Baldauf S.L."/>
        </authorList>
    </citation>
    <scope>NUCLEOTIDE SEQUENCE [LARGE SCALE GENOMIC DNA]</scope>
    <source>
        <strain evidence="1 2">ATCC MYA-3509</strain>
    </source>
</reference>
<evidence type="ECO:0000313" key="1">
    <source>
        <dbReference type="EMBL" id="KAL0476371.1"/>
    </source>
</evidence>
<dbReference type="Proteomes" id="UP001431209">
    <property type="component" value="Unassembled WGS sequence"/>
</dbReference>
<name>A0AAW2YHY6_9EUKA</name>
<gene>
    <name evidence="1" type="ORF">AKO1_004940</name>
</gene>
<comment type="caution">
    <text evidence="1">The sequence shown here is derived from an EMBL/GenBank/DDBJ whole genome shotgun (WGS) entry which is preliminary data.</text>
</comment>
<keyword evidence="2" id="KW-1185">Reference proteome</keyword>
<protein>
    <submittedName>
        <fullName evidence="1">MukB</fullName>
    </submittedName>
</protein>
<dbReference type="AlphaFoldDB" id="A0AAW2YHY6"/>
<sequence length="341" mass="39464">MDRFIFLDTLEWACAISTQQKATLLEKGDYKKVHGGLGCLQSNFSAPNKEKQILFFKADEGGDYAQFTLEMYIVQLIHKDDREKDIREPKPKKRKTQLDNDSTCSLLLCSFDERWYLFDHNQIQRIVTPSTEVFEEEIPFACIQFNNISLRLYFNHNNQTKTKSEQAKLLIATINDLLTKLKPMENINAVIQSRLPKQDEQVTSSPGEDLLAIKHASWINFLNSLDTYFLSNLNKDSDGYNQLLNKYSDSTLNKSSTSLITKINTKYNSSEKDFSSQWDLYEEEMEKKVIEQVEAIFSFSQTQRVPSEASLELLQEEINKLNVISRKGLVISSLIQKHFHD</sequence>
<proteinExistence type="predicted"/>